<protein>
    <submittedName>
        <fullName evidence="1">Uncharacterized protein</fullName>
    </submittedName>
</protein>
<dbReference type="AlphaFoldDB" id="A0A2I0IF09"/>
<reference evidence="1 2" key="1">
    <citation type="submission" date="2017-11" db="EMBL/GenBank/DDBJ databases">
        <title>De-novo sequencing of pomegranate (Punica granatum L.) genome.</title>
        <authorList>
            <person name="Akparov Z."/>
            <person name="Amiraslanov A."/>
            <person name="Hajiyeva S."/>
            <person name="Abbasov M."/>
            <person name="Kaur K."/>
            <person name="Hamwieh A."/>
            <person name="Solovyev V."/>
            <person name="Salamov A."/>
            <person name="Braich B."/>
            <person name="Kosarev P."/>
            <person name="Mahmoud A."/>
            <person name="Hajiyev E."/>
            <person name="Babayeva S."/>
            <person name="Izzatullayeva V."/>
            <person name="Mammadov A."/>
            <person name="Mammadov A."/>
            <person name="Sharifova S."/>
            <person name="Ojaghi J."/>
            <person name="Eynullazada K."/>
            <person name="Bayramov B."/>
            <person name="Abdulazimova A."/>
            <person name="Shahmuradov I."/>
        </authorList>
    </citation>
    <scope>NUCLEOTIDE SEQUENCE [LARGE SCALE GENOMIC DNA]</scope>
    <source>
        <strain evidence="2">cv. AG2017</strain>
        <tissue evidence="1">Leaf</tissue>
    </source>
</reference>
<keyword evidence="2" id="KW-1185">Reference proteome</keyword>
<proteinExistence type="predicted"/>
<dbReference type="EMBL" id="PGOL01003143">
    <property type="protein sequence ID" value="PKI42595.1"/>
    <property type="molecule type" value="Genomic_DNA"/>
</dbReference>
<accession>A0A2I0IF09</accession>
<comment type="caution">
    <text evidence="1">The sequence shown here is derived from an EMBL/GenBank/DDBJ whole genome shotgun (WGS) entry which is preliminary data.</text>
</comment>
<evidence type="ECO:0000313" key="2">
    <source>
        <dbReference type="Proteomes" id="UP000233551"/>
    </source>
</evidence>
<sequence length="138" mass="15763">MGSTVLYVHDDEDIHDREDQVAPAPAAAGTAHETKNQQVLKSNLKTIMKPKRRTMWWWPCGLSWSWSWCFGAALGGGGVGGRFLLGCWEYKFHPTSSQLWIASPRPHPLPHPFGCFHLPTPRFFILRVRSDNFLQFWG</sequence>
<dbReference type="InterPro" id="IPR032238">
    <property type="entry name" value="ATP-synth_Z"/>
</dbReference>
<organism evidence="1 2">
    <name type="scientific">Punica granatum</name>
    <name type="common">Pomegranate</name>
    <dbReference type="NCBI Taxonomy" id="22663"/>
    <lineage>
        <taxon>Eukaryota</taxon>
        <taxon>Viridiplantae</taxon>
        <taxon>Streptophyta</taxon>
        <taxon>Embryophyta</taxon>
        <taxon>Tracheophyta</taxon>
        <taxon>Spermatophyta</taxon>
        <taxon>Magnoliopsida</taxon>
        <taxon>eudicotyledons</taxon>
        <taxon>Gunneridae</taxon>
        <taxon>Pentapetalae</taxon>
        <taxon>rosids</taxon>
        <taxon>malvids</taxon>
        <taxon>Myrtales</taxon>
        <taxon>Lythraceae</taxon>
        <taxon>Punica</taxon>
    </lineage>
</organism>
<dbReference type="Pfam" id="PF16594">
    <property type="entry name" value="ATP-synt_Z"/>
    <property type="match status" value="1"/>
</dbReference>
<name>A0A2I0IF09_PUNGR</name>
<dbReference type="Proteomes" id="UP000233551">
    <property type="component" value="Unassembled WGS sequence"/>
</dbReference>
<gene>
    <name evidence="1" type="ORF">CRG98_037008</name>
</gene>
<evidence type="ECO:0000313" key="1">
    <source>
        <dbReference type="EMBL" id="PKI42595.1"/>
    </source>
</evidence>